<dbReference type="Proteomes" id="UP000199399">
    <property type="component" value="Unassembled WGS sequence"/>
</dbReference>
<evidence type="ECO:0000259" key="2">
    <source>
        <dbReference type="Pfam" id="PF18160"/>
    </source>
</evidence>
<feature type="transmembrane region" description="Helical" evidence="1">
    <location>
        <begin position="33"/>
        <end position="54"/>
    </location>
</feature>
<evidence type="ECO:0000313" key="4">
    <source>
        <dbReference type="Proteomes" id="UP000199399"/>
    </source>
</evidence>
<keyword evidence="1" id="KW-0812">Transmembrane</keyword>
<dbReference type="AlphaFoldDB" id="A0A1G7XFQ9"/>
<dbReference type="Pfam" id="PF18160">
    <property type="entry name" value="SLATT_5"/>
    <property type="match status" value="1"/>
</dbReference>
<keyword evidence="1" id="KW-1133">Transmembrane helix</keyword>
<proteinExistence type="predicted"/>
<feature type="transmembrane region" description="Helical" evidence="1">
    <location>
        <begin position="66"/>
        <end position="88"/>
    </location>
</feature>
<dbReference type="OrthoDB" id="7874386at2"/>
<feature type="domain" description="SMODS and SLOG-associating 2TM effector" evidence="2">
    <location>
        <begin position="15"/>
        <end position="189"/>
    </location>
</feature>
<evidence type="ECO:0000256" key="1">
    <source>
        <dbReference type="SAM" id="Phobius"/>
    </source>
</evidence>
<gene>
    <name evidence="3" type="ORF">SAMN04489759_112100</name>
</gene>
<dbReference type="RefSeq" id="WP_139186656.1">
    <property type="nucleotide sequence ID" value="NZ_FNBP01000012.1"/>
</dbReference>
<keyword evidence="4" id="KW-1185">Reference proteome</keyword>
<name>A0A1G7XFQ9_9RHOB</name>
<organism evidence="3 4">
    <name type="scientific">Sulfitobacter delicatus</name>
    <dbReference type="NCBI Taxonomy" id="218672"/>
    <lineage>
        <taxon>Bacteria</taxon>
        <taxon>Pseudomonadati</taxon>
        <taxon>Pseudomonadota</taxon>
        <taxon>Alphaproteobacteria</taxon>
        <taxon>Rhodobacterales</taxon>
        <taxon>Roseobacteraceae</taxon>
        <taxon>Sulfitobacter</taxon>
    </lineage>
</organism>
<reference evidence="4" key="1">
    <citation type="submission" date="2016-10" db="EMBL/GenBank/DDBJ databases">
        <authorList>
            <person name="Varghese N."/>
            <person name="Submissions S."/>
        </authorList>
    </citation>
    <scope>NUCLEOTIDE SEQUENCE [LARGE SCALE GENOMIC DNA]</scope>
    <source>
        <strain evidence="4">DSM 16477</strain>
    </source>
</reference>
<dbReference type="NCBIfam" id="NF033631">
    <property type="entry name" value="SLATT_5"/>
    <property type="match status" value="1"/>
</dbReference>
<feature type="transmembrane region" description="Helical" evidence="1">
    <location>
        <begin position="175"/>
        <end position="195"/>
    </location>
</feature>
<evidence type="ECO:0000313" key="3">
    <source>
        <dbReference type="EMBL" id="SDG83108.1"/>
    </source>
</evidence>
<sequence length="196" mass="22911">MNEEEKEQPGDPFGNIWITSRTRMQSHAKYTRYDLISHIVLTAYSVLLLGFSVFSRHLSETKLGPYTSEVSIVLSLSVLCASLVIWGLKFGKTADQHRECYLALQRLYDDEDARKNVATYHQILDRYPNQSDFDYEAMLYKNVWSQNKELRDRSGVLKYSWWRARKFEFRQLSRIFGTLFVLTCPVIFLAVLYVAG</sequence>
<protein>
    <recommendedName>
        <fullName evidence="2">SMODS and SLOG-associating 2TM effector domain-containing protein</fullName>
    </recommendedName>
</protein>
<keyword evidence="1" id="KW-0472">Membrane</keyword>
<dbReference type="EMBL" id="FNBP01000012">
    <property type="protein sequence ID" value="SDG83108.1"/>
    <property type="molecule type" value="Genomic_DNA"/>
</dbReference>
<accession>A0A1G7XFQ9</accession>
<dbReference type="InterPro" id="IPR041115">
    <property type="entry name" value="SLATT_5"/>
</dbReference>